<keyword evidence="1" id="KW-0328">Glycosyltransferase</keyword>
<dbReference type="InterPro" id="IPR050748">
    <property type="entry name" value="Glycosyltrans_8_dom-fam"/>
</dbReference>
<protein>
    <recommendedName>
        <fullName evidence="6">Glycosyltransferase family 8 protein</fullName>
    </recommendedName>
</protein>
<keyword evidence="5" id="KW-1185">Reference proteome</keyword>
<organism evidence="4 5">
    <name type="scientific">Fuscovulum blasticum DSM 2131</name>
    <dbReference type="NCBI Taxonomy" id="1188250"/>
    <lineage>
        <taxon>Bacteria</taxon>
        <taxon>Pseudomonadati</taxon>
        <taxon>Pseudomonadota</taxon>
        <taxon>Alphaproteobacteria</taxon>
        <taxon>Rhodobacterales</taxon>
        <taxon>Paracoccaceae</taxon>
        <taxon>Pseudogemmobacter</taxon>
    </lineage>
</organism>
<proteinExistence type="predicted"/>
<dbReference type="EMBL" id="PZKE01000006">
    <property type="protein sequence ID" value="PTE14810.1"/>
    <property type="molecule type" value="Genomic_DNA"/>
</dbReference>
<dbReference type="GO" id="GO:0046872">
    <property type="term" value="F:metal ion binding"/>
    <property type="evidence" value="ECO:0007669"/>
    <property type="project" value="UniProtKB-KW"/>
</dbReference>
<comment type="caution">
    <text evidence="4">The sequence shown here is derived from an EMBL/GenBank/DDBJ whole genome shotgun (WGS) entry which is preliminary data.</text>
</comment>
<dbReference type="CDD" id="cd04194">
    <property type="entry name" value="GT8_A4GalT_like"/>
    <property type="match status" value="1"/>
</dbReference>
<dbReference type="Proteomes" id="UP000241362">
    <property type="component" value="Unassembled WGS sequence"/>
</dbReference>
<evidence type="ECO:0000313" key="5">
    <source>
        <dbReference type="Proteomes" id="UP000241362"/>
    </source>
</evidence>
<keyword evidence="3" id="KW-0479">Metal-binding</keyword>
<evidence type="ECO:0000256" key="2">
    <source>
        <dbReference type="ARBA" id="ARBA00022679"/>
    </source>
</evidence>
<accession>A0A2T4JA75</accession>
<evidence type="ECO:0000256" key="1">
    <source>
        <dbReference type="ARBA" id="ARBA00022676"/>
    </source>
</evidence>
<dbReference type="GO" id="GO:0016757">
    <property type="term" value="F:glycosyltransferase activity"/>
    <property type="evidence" value="ECO:0007669"/>
    <property type="project" value="UniProtKB-KW"/>
</dbReference>
<name>A0A2T4JA75_FUSBL</name>
<dbReference type="InterPro" id="IPR029044">
    <property type="entry name" value="Nucleotide-diphossugar_trans"/>
</dbReference>
<dbReference type="PANTHER" id="PTHR13778">
    <property type="entry name" value="GLYCOSYLTRANSFERASE 8 DOMAIN-CONTAINING PROTEIN"/>
    <property type="match status" value="1"/>
</dbReference>
<sequence length="324" mass="36368">MHIVTGSDENYVTGVAVLIASVARFDPGTEFTVLDHGISPRGRDMLQAVARRIGCPVTVLPVDPARLSGLSRPDGTHVTPAGYLRLLIPEMLPHLSRVIYMDCDMVAVRSIAGLWATDLEGRPVGAVRDAGVVRSKPEELIAMDLPAEAYFNSGLLVMDLDLWRSEGIAGACLDWAQRPDRQSHFADQSALNHVLRGRVTWLDDHWNVLAQTIEHDMFDGQDLPEDLVPGVLHYCGKLKPWRAPVFLGKIWQAHAAPLADLIPPDTLPRLTLRDRLHLLERRRRRLFGLALRRRKYVKLRQIERRVEARIVRPALDRLAQAAPF</sequence>
<dbReference type="Gene3D" id="3.90.550.10">
    <property type="entry name" value="Spore Coat Polysaccharide Biosynthesis Protein SpsA, Chain A"/>
    <property type="match status" value="1"/>
</dbReference>
<dbReference type="AlphaFoldDB" id="A0A2T4JA75"/>
<keyword evidence="2" id="KW-0808">Transferase</keyword>
<dbReference type="InterPro" id="IPR002495">
    <property type="entry name" value="Glyco_trans_8"/>
</dbReference>
<gene>
    <name evidence="4" type="ORF">C5F44_08395</name>
</gene>
<evidence type="ECO:0008006" key="6">
    <source>
        <dbReference type="Google" id="ProtNLM"/>
    </source>
</evidence>
<dbReference type="Pfam" id="PF01501">
    <property type="entry name" value="Glyco_transf_8"/>
    <property type="match status" value="1"/>
</dbReference>
<evidence type="ECO:0000313" key="4">
    <source>
        <dbReference type="EMBL" id="PTE14810.1"/>
    </source>
</evidence>
<dbReference type="SUPFAM" id="SSF53448">
    <property type="entry name" value="Nucleotide-diphospho-sugar transferases"/>
    <property type="match status" value="1"/>
</dbReference>
<evidence type="ECO:0000256" key="3">
    <source>
        <dbReference type="ARBA" id="ARBA00022723"/>
    </source>
</evidence>
<dbReference type="PANTHER" id="PTHR13778:SF47">
    <property type="entry name" value="LIPOPOLYSACCHARIDE 1,3-GALACTOSYLTRANSFERASE"/>
    <property type="match status" value="1"/>
</dbReference>
<reference evidence="4 5" key="1">
    <citation type="submission" date="2018-03" db="EMBL/GenBank/DDBJ databases">
        <title>Rhodobacter blasticus.</title>
        <authorList>
            <person name="Meyer T.E."/>
            <person name="Miller S."/>
            <person name="Lodha T."/>
            <person name="Gandham S."/>
            <person name="Chintalapati S."/>
            <person name="Chintalapati V.R."/>
        </authorList>
    </citation>
    <scope>NUCLEOTIDE SEQUENCE [LARGE SCALE GENOMIC DNA]</scope>
    <source>
        <strain evidence="4 5">DSM 2131</strain>
    </source>
</reference>
<dbReference type="RefSeq" id="WP_107673063.1">
    <property type="nucleotide sequence ID" value="NZ_PZKE01000006.1"/>
</dbReference>